<dbReference type="PANTHER" id="PTHR43415">
    <property type="entry name" value="SPERMIDINE N(1)-ACETYLTRANSFERASE"/>
    <property type="match status" value="1"/>
</dbReference>
<evidence type="ECO:0000259" key="1">
    <source>
        <dbReference type="PROSITE" id="PS51186"/>
    </source>
</evidence>
<keyword evidence="3" id="KW-1185">Reference proteome</keyword>
<dbReference type="PANTHER" id="PTHR43415:SF3">
    <property type="entry name" value="GNAT-FAMILY ACETYLTRANSFERASE"/>
    <property type="match status" value="1"/>
</dbReference>
<dbReference type="SUPFAM" id="SSF55729">
    <property type="entry name" value="Acyl-CoA N-acyltransferases (Nat)"/>
    <property type="match status" value="1"/>
</dbReference>
<evidence type="ECO:0000313" key="2">
    <source>
        <dbReference type="EMBL" id="MDH8677382.1"/>
    </source>
</evidence>
<feature type="domain" description="N-acetyltransferase" evidence="1">
    <location>
        <begin position="3"/>
        <end position="174"/>
    </location>
</feature>
<dbReference type="InterPro" id="IPR016181">
    <property type="entry name" value="Acyl_CoA_acyltransferase"/>
</dbReference>
<gene>
    <name evidence="2" type="ORF">QE109_04435</name>
</gene>
<dbReference type="Gene3D" id="3.40.630.30">
    <property type="match status" value="1"/>
</dbReference>
<accession>A0ABT6NAD9</accession>
<dbReference type="RefSeq" id="WP_281093194.1">
    <property type="nucleotide sequence ID" value="NZ_JARYZI010000002.1"/>
</dbReference>
<proteinExistence type="predicted"/>
<sequence length="174" mass="20297">MDIKIRKIDLEDIDVFEFLAKWSNDAEIRPYATPRFSEEGYKDILMVEIMASLMENPSKSVYLVCDGEKPIGELSIDMNFSHRVYKEDMTAWISLLIGEAEYRGRGISKIMMDFIEAECRRLGARAIELGVFEYNHRAQSLYLASGYHKIDEIKAFVFNFGSWHSDIRMLKKLY</sequence>
<protein>
    <submittedName>
        <fullName evidence="2">GNAT family N-acetyltransferase</fullName>
    </submittedName>
</protein>
<evidence type="ECO:0000313" key="3">
    <source>
        <dbReference type="Proteomes" id="UP001158045"/>
    </source>
</evidence>
<organism evidence="2 3">
    <name type="scientific">Fusibacter bizertensis</name>
    <dbReference type="NCBI Taxonomy" id="1488331"/>
    <lineage>
        <taxon>Bacteria</taxon>
        <taxon>Bacillati</taxon>
        <taxon>Bacillota</taxon>
        <taxon>Clostridia</taxon>
        <taxon>Eubacteriales</taxon>
        <taxon>Eubacteriales Family XII. Incertae Sedis</taxon>
        <taxon>Fusibacter</taxon>
    </lineage>
</organism>
<comment type="caution">
    <text evidence="2">The sequence shown here is derived from an EMBL/GenBank/DDBJ whole genome shotgun (WGS) entry which is preliminary data.</text>
</comment>
<name>A0ABT6NAD9_9FIRM</name>
<dbReference type="Proteomes" id="UP001158045">
    <property type="component" value="Unassembled WGS sequence"/>
</dbReference>
<dbReference type="InterPro" id="IPR000182">
    <property type="entry name" value="GNAT_dom"/>
</dbReference>
<dbReference type="Pfam" id="PF00583">
    <property type="entry name" value="Acetyltransf_1"/>
    <property type="match status" value="1"/>
</dbReference>
<reference evidence="2 3" key="1">
    <citation type="submission" date="2023-04" db="EMBL/GenBank/DDBJ databases">
        <title>Fusibacter bizertensis strain WBS, isolated from littoral bottom sediments of the Arctic seas - biochemical and genomic analysis.</title>
        <authorList>
            <person name="Brioukhanov A.L."/>
        </authorList>
    </citation>
    <scope>NUCLEOTIDE SEQUENCE [LARGE SCALE GENOMIC DNA]</scope>
    <source>
        <strain evidence="2 3">WBS</strain>
    </source>
</reference>
<dbReference type="EMBL" id="JARYZI010000002">
    <property type="protein sequence ID" value="MDH8677382.1"/>
    <property type="molecule type" value="Genomic_DNA"/>
</dbReference>
<dbReference type="CDD" id="cd04301">
    <property type="entry name" value="NAT_SF"/>
    <property type="match status" value="1"/>
</dbReference>
<dbReference type="PROSITE" id="PS51186">
    <property type="entry name" value="GNAT"/>
    <property type="match status" value="1"/>
</dbReference>